<keyword evidence="4" id="KW-0997">Cell inner membrane</keyword>
<protein>
    <submittedName>
        <fullName evidence="18">Polysaccharide biosynthesis tyrosine autokinase</fullName>
        <ecNumber evidence="18">2.7.10.2</ecNumber>
    </submittedName>
</protein>
<keyword evidence="10 14" id="KW-1133">Transmembrane helix</keyword>
<dbReference type="EMBL" id="JAUEOZ010000001">
    <property type="protein sequence ID" value="MDN2481483.1"/>
    <property type="molecule type" value="Genomic_DNA"/>
</dbReference>
<keyword evidence="11 14" id="KW-0472">Membrane</keyword>
<keyword evidence="3" id="KW-1003">Cell membrane</keyword>
<dbReference type="Pfam" id="PF02706">
    <property type="entry name" value="Wzz"/>
    <property type="match status" value="1"/>
</dbReference>
<accession>A0ABT7Y0D1</accession>
<reference evidence="18" key="1">
    <citation type="submission" date="2024-05" db="EMBL/GenBank/DDBJ databases">
        <title>Genome Sequences of Four Agar- Degrading Marine Bacteria.</title>
        <authorList>
            <person name="Phillips E.K."/>
            <person name="Shaffer J.C."/>
            <person name="Henson M.W."/>
            <person name="Temperton B."/>
            <person name="Thrash C.J."/>
            <person name="Martin M.O."/>
        </authorList>
    </citation>
    <scope>NUCLEOTIDE SEQUENCE</scope>
    <source>
        <strain evidence="18">EKP203</strain>
    </source>
</reference>
<dbReference type="Pfam" id="PF13807">
    <property type="entry name" value="GNVR"/>
    <property type="match status" value="1"/>
</dbReference>
<dbReference type="InterPro" id="IPR005702">
    <property type="entry name" value="Wzc-like_C"/>
</dbReference>
<keyword evidence="12" id="KW-0829">Tyrosine-protein kinase</keyword>
<feature type="domain" description="Polysaccharide chain length determinant N-terminal" evidence="15">
    <location>
        <begin position="12"/>
        <end position="105"/>
    </location>
</feature>
<dbReference type="NCBIfam" id="TIGR01007">
    <property type="entry name" value="eps_fam"/>
    <property type="match status" value="1"/>
</dbReference>
<evidence type="ECO:0000256" key="14">
    <source>
        <dbReference type="SAM" id="Phobius"/>
    </source>
</evidence>
<evidence type="ECO:0000313" key="19">
    <source>
        <dbReference type="Proteomes" id="UP001169719"/>
    </source>
</evidence>
<dbReference type="InterPro" id="IPR025669">
    <property type="entry name" value="AAA_dom"/>
</dbReference>
<dbReference type="InterPro" id="IPR032807">
    <property type="entry name" value="GNVR"/>
</dbReference>
<evidence type="ECO:0000259" key="15">
    <source>
        <dbReference type="Pfam" id="PF02706"/>
    </source>
</evidence>
<feature type="domain" description="Tyrosine-protein kinase G-rich" evidence="17">
    <location>
        <begin position="368"/>
        <end position="446"/>
    </location>
</feature>
<evidence type="ECO:0000256" key="5">
    <source>
        <dbReference type="ARBA" id="ARBA00022679"/>
    </source>
</evidence>
<evidence type="ECO:0000256" key="2">
    <source>
        <dbReference type="ARBA" id="ARBA00008883"/>
    </source>
</evidence>
<evidence type="ECO:0000256" key="3">
    <source>
        <dbReference type="ARBA" id="ARBA00022475"/>
    </source>
</evidence>
<evidence type="ECO:0000259" key="17">
    <source>
        <dbReference type="Pfam" id="PF13807"/>
    </source>
</evidence>
<feature type="transmembrane region" description="Helical" evidence="14">
    <location>
        <begin position="425"/>
        <end position="449"/>
    </location>
</feature>
<dbReference type="RefSeq" id="WP_289961588.1">
    <property type="nucleotide sequence ID" value="NZ_JAUEOZ010000001.1"/>
</dbReference>
<evidence type="ECO:0000256" key="13">
    <source>
        <dbReference type="ARBA" id="ARBA00053015"/>
    </source>
</evidence>
<name>A0ABT7Y0D1_9VIBR</name>
<evidence type="ECO:0000256" key="8">
    <source>
        <dbReference type="ARBA" id="ARBA00022777"/>
    </source>
</evidence>
<keyword evidence="8" id="KW-0418">Kinase</keyword>
<keyword evidence="9" id="KW-0067">ATP-binding</keyword>
<keyword evidence="7" id="KW-0547">Nucleotide-binding</keyword>
<gene>
    <name evidence="18" type="ORF">QWJ08_08760</name>
</gene>
<comment type="caution">
    <text evidence="18">The sequence shown here is derived from an EMBL/GenBank/DDBJ whole genome shotgun (WGS) entry which is preliminary data.</text>
</comment>
<comment type="similarity">
    <text evidence="2">Belongs to the etk/wzc family.</text>
</comment>
<dbReference type="Pfam" id="PF13614">
    <property type="entry name" value="AAA_31"/>
    <property type="match status" value="1"/>
</dbReference>
<dbReference type="InterPro" id="IPR050445">
    <property type="entry name" value="Bact_polysacc_biosynth/exp"/>
</dbReference>
<dbReference type="InterPro" id="IPR027417">
    <property type="entry name" value="P-loop_NTPase"/>
</dbReference>
<comment type="catalytic activity">
    <reaction evidence="13">
        <text>L-tyrosyl-[protein] + ATP = O-phospho-L-tyrosyl-[protein] + ADP + H(+)</text>
        <dbReference type="Rhea" id="RHEA:10596"/>
        <dbReference type="Rhea" id="RHEA-COMP:10136"/>
        <dbReference type="Rhea" id="RHEA-COMP:20101"/>
        <dbReference type="ChEBI" id="CHEBI:15378"/>
        <dbReference type="ChEBI" id="CHEBI:30616"/>
        <dbReference type="ChEBI" id="CHEBI:46858"/>
        <dbReference type="ChEBI" id="CHEBI:61978"/>
        <dbReference type="ChEBI" id="CHEBI:456216"/>
    </reaction>
</comment>
<evidence type="ECO:0000256" key="6">
    <source>
        <dbReference type="ARBA" id="ARBA00022692"/>
    </source>
</evidence>
<keyword evidence="5 18" id="KW-0808">Transferase</keyword>
<evidence type="ECO:0000256" key="12">
    <source>
        <dbReference type="ARBA" id="ARBA00023137"/>
    </source>
</evidence>
<dbReference type="CDD" id="cd05387">
    <property type="entry name" value="BY-kinase"/>
    <property type="match status" value="1"/>
</dbReference>
<evidence type="ECO:0000256" key="7">
    <source>
        <dbReference type="ARBA" id="ARBA00022741"/>
    </source>
</evidence>
<comment type="subcellular location">
    <subcellularLocation>
        <location evidence="1">Cell inner membrane</location>
        <topology evidence="1">Multi-pass membrane protein</topology>
    </subcellularLocation>
</comment>
<sequence length="714" mass="79282">MAESINRTQTEDEIDLGRLFSHLLDHWWFILILTVSFTAIGGIYAWVLTPIYKADSLIHVEQRSSGVSSLVSDGFGDMFHFDSSATTEVEILKSRMVLGKTVDKLGLDISVEPQYSFFGGQVTARALGINAFADVGYIERLSHRSEEFLLVKIDNVKFDYALYDVQGEHLLNGRVGEMSTANDEVAIFVVDLVAENGQEFIVSRSSRVDAVSRLQNGLSISERGNQSGILQLSLEGRNQAQIERILDDISVNYVNQNVSRQQAEAEKSLLFLHQHLPKVESALNQAEDLLNEYRQDQESVDLSLEARSTLQVMVQLEAQLNELSFKETEVSQRYTPDHPAYVSLLQQRQTLLAEKERLNKQIQRLPRTQREVLRLTRDVEVNQQIYVQLLNKVQELNILKAGTVGNVRIIDDAQSYPHPVKPKKALIVVLATLLGGMLSVAAVLVKLAFYRGMLSPDEIEELGIAVYACVPKSKQQQDLTQKGKNNYVKAVLAHVNPADISVEALRSLRTSLHFAMLEAKNNIVVISGPCPNIGKSFVATNFASVAAQSGQRVLLIDGDMRKGQIHKTMGLEQENGLSDYLIGSASAEQIIDSTQSFNGDVITRGTTPPNPSELLMSTRFSELLEWANQRYDLVIVDTPPILAVTDPSVVGAMAGTTMLVARYGVNTAKELEVSKARFEQAGVDVKGVIFNAVEDKRSNGYGYYSYGYAYTDRN</sequence>
<evidence type="ECO:0000256" key="9">
    <source>
        <dbReference type="ARBA" id="ARBA00022840"/>
    </source>
</evidence>
<feature type="domain" description="AAA" evidence="16">
    <location>
        <begin position="533"/>
        <end position="644"/>
    </location>
</feature>
<evidence type="ECO:0000313" key="18">
    <source>
        <dbReference type="EMBL" id="MDN2481483.1"/>
    </source>
</evidence>
<dbReference type="Pfam" id="PF23607">
    <property type="entry name" value="WZC_N"/>
    <property type="match status" value="1"/>
</dbReference>
<keyword evidence="6 14" id="KW-0812">Transmembrane</keyword>
<evidence type="ECO:0000256" key="1">
    <source>
        <dbReference type="ARBA" id="ARBA00004429"/>
    </source>
</evidence>
<feature type="transmembrane region" description="Helical" evidence="14">
    <location>
        <begin position="27"/>
        <end position="47"/>
    </location>
</feature>
<dbReference type="Gene3D" id="3.40.50.300">
    <property type="entry name" value="P-loop containing nucleotide triphosphate hydrolases"/>
    <property type="match status" value="1"/>
</dbReference>
<dbReference type="InterPro" id="IPR003856">
    <property type="entry name" value="LPS_length_determ_N"/>
</dbReference>
<organism evidence="18 19">
    <name type="scientific">Vibrio agarivorans</name>
    <dbReference type="NCBI Taxonomy" id="153622"/>
    <lineage>
        <taxon>Bacteria</taxon>
        <taxon>Pseudomonadati</taxon>
        <taxon>Pseudomonadota</taxon>
        <taxon>Gammaproteobacteria</taxon>
        <taxon>Vibrionales</taxon>
        <taxon>Vibrionaceae</taxon>
        <taxon>Vibrio</taxon>
    </lineage>
</organism>
<dbReference type="PANTHER" id="PTHR32309:SF32">
    <property type="entry name" value="TYROSINE-PROTEIN KINASE ETK-RELATED"/>
    <property type="match status" value="1"/>
</dbReference>
<evidence type="ECO:0000256" key="11">
    <source>
        <dbReference type="ARBA" id="ARBA00023136"/>
    </source>
</evidence>
<evidence type="ECO:0000259" key="16">
    <source>
        <dbReference type="Pfam" id="PF13614"/>
    </source>
</evidence>
<proteinExistence type="inferred from homology"/>
<evidence type="ECO:0000256" key="10">
    <source>
        <dbReference type="ARBA" id="ARBA00022989"/>
    </source>
</evidence>
<dbReference type="EC" id="2.7.10.2" evidence="18"/>
<dbReference type="SUPFAM" id="SSF52540">
    <property type="entry name" value="P-loop containing nucleoside triphosphate hydrolases"/>
    <property type="match status" value="1"/>
</dbReference>
<keyword evidence="19" id="KW-1185">Reference proteome</keyword>
<dbReference type="PANTHER" id="PTHR32309">
    <property type="entry name" value="TYROSINE-PROTEIN KINASE"/>
    <property type="match status" value="1"/>
</dbReference>
<dbReference type="Proteomes" id="UP001169719">
    <property type="component" value="Unassembled WGS sequence"/>
</dbReference>
<dbReference type="GO" id="GO:0004715">
    <property type="term" value="F:non-membrane spanning protein tyrosine kinase activity"/>
    <property type="evidence" value="ECO:0007669"/>
    <property type="project" value="UniProtKB-EC"/>
</dbReference>
<evidence type="ECO:0000256" key="4">
    <source>
        <dbReference type="ARBA" id="ARBA00022519"/>
    </source>
</evidence>